<organism evidence="1">
    <name type="scientific">marine metagenome</name>
    <dbReference type="NCBI Taxonomy" id="408172"/>
    <lineage>
        <taxon>unclassified sequences</taxon>
        <taxon>metagenomes</taxon>
        <taxon>ecological metagenomes</taxon>
    </lineage>
</organism>
<feature type="non-terminal residue" evidence="1">
    <location>
        <position position="1"/>
    </location>
</feature>
<sequence>NVILPGPLAAIVARISGPTATGRMNPTGILDSGTIVVASNAPHNAPLLPS</sequence>
<name>A0A382AES3_9ZZZZ</name>
<evidence type="ECO:0000313" key="1">
    <source>
        <dbReference type="EMBL" id="SVA99864.1"/>
    </source>
</evidence>
<protein>
    <submittedName>
        <fullName evidence="1">Uncharacterized protein</fullName>
    </submittedName>
</protein>
<dbReference type="AlphaFoldDB" id="A0A382AES3"/>
<reference evidence="1" key="1">
    <citation type="submission" date="2018-05" db="EMBL/GenBank/DDBJ databases">
        <authorList>
            <person name="Lanie J.A."/>
            <person name="Ng W.-L."/>
            <person name="Kazmierczak K.M."/>
            <person name="Andrzejewski T.M."/>
            <person name="Davidsen T.M."/>
            <person name="Wayne K.J."/>
            <person name="Tettelin H."/>
            <person name="Glass J.I."/>
            <person name="Rusch D."/>
            <person name="Podicherti R."/>
            <person name="Tsui H.-C.T."/>
            <person name="Winkler M.E."/>
        </authorList>
    </citation>
    <scope>NUCLEOTIDE SEQUENCE</scope>
</reference>
<proteinExistence type="predicted"/>
<dbReference type="EMBL" id="UINC01025032">
    <property type="protein sequence ID" value="SVA99864.1"/>
    <property type="molecule type" value="Genomic_DNA"/>
</dbReference>
<gene>
    <name evidence="1" type="ORF">METZ01_LOCUS152718</name>
</gene>
<accession>A0A382AES3</accession>